<keyword evidence="2" id="KW-0472">Membrane</keyword>
<proteinExistence type="predicted"/>
<feature type="region of interest" description="Disordered" evidence="1">
    <location>
        <begin position="245"/>
        <end position="266"/>
    </location>
</feature>
<organism evidence="3 4">
    <name type="scientific">Littorina saxatilis</name>
    <dbReference type="NCBI Taxonomy" id="31220"/>
    <lineage>
        <taxon>Eukaryota</taxon>
        <taxon>Metazoa</taxon>
        <taxon>Spiralia</taxon>
        <taxon>Lophotrochozoa</taxon>
        <taxon>Mollusca</taxon>
        <taxon>Gastropoda</taxon>
        <taxon>Caenogastropoda</taxon>
        <taxon>Littorinimorpha</taxon>
        <taxon>Littorinoidea</taxon>
        <taxon>Littorinidae</taxon>
        <taxon>Littorina</taxon>
    </lineage>
</organism>
<reference evidence="3 4" key="1">
    <citation type="submission" date="2024-02" db="EMBL/GenBank/DDBJ databases">
        <title>Chromosome-scale genome assembly of the rough periwinkle Littorina saxatilis.</title>
        <authorList>
            <person name="De Jode A."/>
            <person name="Faria R."/>
            <person name="Formenti G."/>
            <person name="Sims Y."/>
            <person name="Smith T.P."/>
            <person name="Tracey A."/>
            <person name="Wood J.M.D."/>
            <person name="Zagrodzka Z.B."/>
            <person name="Johannesson K."/>
            <person name="Butlin R.K."/>
            <person name="Leder E.H."/>
        </authorList>
    </citation>
    <scope>NUCLEOTIDE SEQUENCE [LARGE SCALE GENOMIC DNA]</scope>
    <source>
        <strain evidence="3">Snail1</strain>
        <tissue evidence="3">Muscle</tissue>
    </source>
</reference>
<protein>
    <submittedName>
        <fullName evidence="3">Uncharacterized protein</fullName>
    </submittedName>
</protein>
<evidence type="ECO:0000256" key="1">
    <source>
        <dbReference type="SAM" id="MobiDB-lite"/>
    </source>
</evidence>
<accession>A0AAN9BFQ9</accession>
<feature type="compositionally biased region" description="Low complexity" evidence="1">
    <location>
        <begin position="255"/>
        <end position="266"/>
    </location>
</feature>
<evidence type="ECO:0000256" key="2">
    <source>
        <dbReference type="SAM" id="Phobius"/>
    </source>
</evidence>
<name>A0AAN9BFQ9_9CAEN</name>
<keyword evidence="2" id="KW-1133">Transmembrane helix</keyword>
<keyword evidence="2" id="KW-0812">Transmembrane</keyword>
<dbReference type="Proteomes" id="UP001374579">
    <property type="component" value="Unassembled WGS sequence"/>
</dbReference>
<keyword evidence="4" id="KW-1185">Reference proteome</keyword>
<evidence type="ECO:0000313" key="4">
    <source>
        <dbReference type="Proteomes" id="UP001374579"/>
    </source>
</evidence>
<evidence type="ECO:0000313" key="3">
    <source>
        <dbReference type="EMBL" id="KAK7104955.1"/>
    </source>
</evidence>
<comment type="caution">
    <text evidence="3">The sequence shown here is derived from an EMBL/GenBank/DDBJ whole genome shotgun (WGS) entry which is preliminary data.</text>
</comment>
<feature type="transmembrane region" description="Helical" evidence="2">
    <location>
        <begin position="78"/>
        <end position="102"/>
    </location>
</feature>
<gene>
    <name evidence="3" type="ORF">V1264_019591</name>
</gene>
<dbReference type="AlphaFoldDB" id="A0AAN9BFQ9"/>
<sequence>MVQAVKRAKVCVAAWYCSQLVWETGAKMCLLHERVVQQKRNFLGRPYLANVTLVKIHNCPVYTRCCDASSGCCFDYPWFWSSFAIVIFTLLLAGLLSVYYWYKRKREAAIHSAGCGGNTIPTSDPSNGLAFPLNPYWRTGHTAEQWTGPCGALTGPKPPAYSPCQDCTAPPSYQSLADPPHPPAYRPSCSMACVQARPGRAWSRSFGEAPPPYFIVPAPAAVAAGGGGAGGCAGDADAGCCAGGAAGESGEQGTSRKTSTIQTTTV</sequence>
<dbReference type="EMBL" id="JBAMIC010000008">
    <property type="protein sequence ID" value="KAK7104955.1"/>
    <property type="molecule type" value="Genomic_DNA"/>
</dbReference>